<sequence length="292" mass="32723">MSSISLHTLLGRGSVGVASQLKLLGGFTTCPSASGVGPYLPVSSSSRDGYLGGVGGSRGVATSPVMLGKRNFRKFHLGNKRGTKIFREKRNAGLYPDIPVETEVRDTGFKYGQRHHLVPELIPEFIVPDLTNCQLKPYVSYRAGQTYQEPFTPEDLFQHVYFNKMDKDYQEGLLDEQGNSKQPSPEEDMTADDAWKMARMTGSDIFSERIPRNWECLEIDLVQWRKERQAKHGLGHFADFMKEPYSPEMLLKENDIYEGKDEKKTDDVSRPAAESSTPTTPSHIKKKSAVGN</sequence>
<evidence type="ECO:0000256" key="6">
    <source>
        <dbReference type="ARBA" id="ARBA00023274"/>
    </source>
</evidence>
<evidence type="ECO:0000256" key="3">
    <source>
        <dbReference type="ARBA" id="ARBA00022946"/>
    </source>
</evidence>
<dbReference type="OrthoDB" id="408933at2759"/>
<dbReference type="STRING" id="158441.A0A226DF39"/>
<keyword evidence="3" id="KW-0809">Transit peptide</keyword>
<keyword evidence="6" id="KW-0687">Ribonucleoprotein</keyword>
<protein>
    <recommendedName>
        <fullName evidence="10">39S ribosomal protein L41, mitochondrial</fullName>
    </recommendedName>
</protein>
<dbReference type="GO" id="GO:0003735">
    <property type="term" value="F:structural constituent of ribosome"/>
    <property type="evidence" value="ECO:0007669"/>
    <property type="project" value="InterPro"/>
</dbReference>
<dbReference type="GO" id="GO:0005762">
    <property type="term" value="C:mitochondrial large ribosomal subunit"/>
    <property type="evidence" value="ECO:0007669"/>
    <property type="project" value="InterPro"/>
</dbReference>
<feature type="compositionally biased region" description="Basic and acidic residues" evidence="7">
    <location>
        <begin position="251"/>
        <end position="269"/>
    </location>
</feature>
<dbReference type="GO" id="GO:0006412">
    <property type="term" value="P:translation"/>
    <property type="evidence" value="ECO:0007669"/>
    <property type="project" value="TreeGrafter"/>
</dbReference>
<dbReference type="Proteomes" id="UP000198287">
    <property type="component" value="Unassembled WGS sequence"/>
</dbReference>
<reference evidence="8 9" key="1">
    <citation type="submission" date="2015-12" db="EMBL/GenBank/DDBJ databases">
        <title>The genome of Folsomia candida.</title>
        <authorList>
            <person name="Faddeeva A."/>
            <person name="Derks M.F."/>
            <person name="Anvar Y."/>
            <person name="Smit S."/>
            <person name="Van Straalen N."/>
            <person name="Roelofs D."/>
        </authorList>
    </citation>
    <scope>NUCLEOTIDE SEQUENCE [LARGE SCALE GENOMIC DNA]</scope>
    <source>
        <strain evidence="8 9">VU population</strain>
        <tissue evidence="8">Whole body</tissue>
    </source>
</reference>
<accession>A0A226DF39</accession>
<feature type="compositionally biased region" description="Basic residues" evidence="7">
    <location>
        <begin position="283"/>
        <end position="292"/>
    </location>
</feature>
<dbReference type="PANTHER" id="PTHR21338">
    <property type="entry name" value="MITOCHONDRIAL RIBOSOMAL PROTEIN L41"/>
    <property type="match status" value="1"/>
</dbReference>
<comment type="caution">
    <text evidence="8">The sequence shown here is derived from an EMBL/GenBank/DDBJ whole genome shotgun (WGS) entry which is preliminary data.</text>
</comment>
<organism evidence="8 9">
    <name type="scientific">Folsomia candida</name>
    <name type="common">Springtail</name>
    <dbReference type="NCBI Taxonomy" id="158441"/>
    <lineage>
        <taxon>Eukaryota</taxon>
        <taxon>Metazoa</taxon>
        <taxon>Ecdysozoa</taxon>
        <taxon>Arthropoda</taxon>
        <taxon>Hexapoda</taxon>
        <taxon>Collembola</taxon>
        <taxon>Entomobryomorpha</taxon>
        <taxon>Isotomoidea</taxon>
        <taxon>Isotomidae</taxon>
        <taxon>Proisotominae</taxon>
        <taxon>Folsomia</taxon>
    </lineage>
</organism>
<dbReference type="EMBL" id="LNIX01000025">
    <property type="protein sequence ID" value="OXA42816.1"/>
    <property type="molecule type" value="Genomic_DNA"/>
</dbReference>
<comment type="subcellular location">
    <subcellularLocation>
        <location evidence="1">Mitochondrion</location>
    </subcellularLocation>
</comment>
<dbReference type="AlphaFoldDB" id="A0A226DF39"/>
<evidence type="ECO:0000256" key="5">
    <source>
        <dbReference type="ARBA" id="ARBA00023128"/>
    </source>
</evidence>
<name>A0A226DF39_FOLCA</name>
<dbReference type="PANTHER" id="PTHR21338:SF0">
    <property type="entry name" value="LARGE RIBOSOMAL SUBUNIT PROTEIN ML41"/>
    <property type="match status" value="1"/>
</dbReference>
<evidence type="ECO:0000256" key="2">
    <source>
        <dbReference type="ARBA" id="ARBA00010152"/>
    </source>
</evidence>
<evidence type="ECO:0008006" key="10">
    <source>
        <dbReference type="Google" id="ProtNLM"/>
    </source>
</evidence>
<evidence type="ECO:0000256" key="1">
    <source>
        <dbReference type="ARBA" id="ARBA00004173"/>
    </source>
</evidence>
<dbReference type="Pfam" id="PF09809">
    <property type="entry name" value="MRP-L27"/>
    <property type="match status" value="1"/>
</dbReference>
<keyword evidence="9" id="KW-1185">Reference proteome</keyword>
<evidence type="ECO:0000256" key="7">
    <source>
        <dbReference type="SAM" id="MobiDB-lite"/>
    </source>
</evidence>
<keyword evidence="5" id="KW-0496">Mitochondrion</keyword>
<proteinExistence type="inferred from homology"/>
<evidence type="ECO:0000313" key="8">
    <source>
        <dbReference type="EMBL" id="OXA42816.1"/>
    </source>
</evidence>
<dbReference type="InterPro" id="IPR019189">
    <property type="entry name" value="Ribosomal_mL41"/>
</dbReference>
<evidence type="ECO:0000313" key="9">
    <source>
        <dbReference type="Proteomes" id="UP000198287"/>
    </source>
</evidence>
<gene>
    <name evidence="8" type="ORF">Fcan01_22658</name>
</gene>
<feature type="region of interest" description="Disordered" evidence="7">
    <location>
        <begin position="251"/>
        <end position="292"/>
    </location>
</feature>
<keyword evidence="4" id="KW-0689">Ribosomal protein</keyword>
<evidence type="ECO:0000256" key="4">
    <source>
        <dbReference type="ARBA" id="ARBA00022980"/>
    </source>
</evidence>
<comment type="similarity">
    <text evidence="2">Belongs to the mitochondrion-specific ribosomal protein mL41 family.</text>
</comment>